<evidence type="ECO:0000256" key="2">
    <source>
        <dbReference type="ARBA" id="ARBA00008466"/>
    </source>
</evidence>
<evidence type="ECO:0000256" key="4">
    <source>
        <dbReference type="ARBA" id="ARBA00023115"/>
    </source>
</evidence>
<proteinExistence type="inferred from homology"/>
<dbReference type="GO" id="GO:0004014">
    <property type="term" value="F:adenosylmethionine decarboxylase activity"/>
    <property type="evidence" value="ECO:0007669"/>
    <property type="project" value="InterPro"/>
</dbReference>
<evidence type="ECO:0000313" key="5">
    <source>
        <dbReference type="EMBL" id="KAK9112102.1"/>
    </source>
</evidence>
<dbReference type="InterPro" id="IPR016067">
    <property type="entry name" value="S-AdoMet_deCO2ase_core"/>
</dbReference>
<dbReference type="EMBL" id="JBBNAG010000008">
    <property type="protein sequence ID" value="KAK9112102.1"/>
    <property type="molecule type" value="Genomic_DNA"/>
</dbReference>
<organism evidence="5 6">
    <name type="scientific">Stephania cephalantha</name>
    <dbReference type="NCBI Taxonomy" id="152367"/>
    <lineage>
        <taxon>Eukaryota</taxon>
        <taxon>Viridiplantae</taxon>
        <taxon>Streptophyta</taxon>
        <taxon>Embryophyta</taxon>
        <taxon>Tracheophyta</taxon>
        <taxon>Spermatophyta</taxon>
        <taxon>Magnoliopsida</taxon>
        <taxon>Ranunculales</taxon>
        <taxon>Menispermaceae</taxon>
        <taxon>Menispermoideae</taxon>
        <taxon>Cissampelideae</taxon>
        <taxon>Stephania</taxon>
    </lineage>
</organism>
<comment type="pathway">
    <text evidence="1">Amine and polyamine biosynthesis; S-adenosylmethioninamine biosynthesis; S-adenosylmethioninamine from S-adenosyl-L-methionine: step 1/1.</text>
</comment>
<dbReference type="Proteomes" id="UP001419268">
    <property type="component" value="Unassembled WGS sequence"/>
</dbReference>
<sequence length="65" mass="7403">MIGLNKEKKFVFNKNSEEYLAKEMTKMVGISEILPSFEKCDFDFDGYSIIAMNGDAYSTIDFGQC</sequence>
<evidence type="ECO:0000313" key="6">
    <source>
        <dbReference type="Proteomes" id="UP001419268"/>
    </source>
</evidence>
<keyword evidence="4" id="KW-0620">Polyamine biosynthesis</keyword>
<keyword evidence="6" id="KW-1185">Reference proteome</keyword>
<keyword evidence="3" id="KW-0745">Spermidine biosynthesis</keyword>
<reference evidence="5 6" key="1">
    <citation type="submission" date="2024-01" db="EMBL/GenBank/DDBJ databases">
        <title>Genome assemblies of Stephania.</title>
        <authorList>
            <person name="Yang L."/>
        </authorList>
    </citation>
    <scope>NUCLEOTIDE SEQUENCE [LARGE SCALE GENOMIC DNA]</scope>
    <source>
        <strain evidence="5">JXDWG</strain>
        <tissue evidence="5">Leaf</tissue>
    </source>
</reference>
<dbReference type="GO" id="GO:0008295">
    <property type="term" value="P:spermidine biosynthetic process"/>
    <property type="evidence" value="ECO:0007669"/>
    <property type="project" value="UniProtKB-KW"/>
</dbReference>
<evidence type="ECO:0000256" key="1">
    <source>
        <dbReference type="ARBA" id="ARBA00004911"/>
    </source>
</evidence>
<dbReference type="SUPFAM" id="SSF56276">
    <property type="entry name" value="S-adenosylmethionine decarboxylase"/>
    <property type="match status" value="1"/>
</dbReference>
<evidence type="ECO:0000256" key="3">
    <source>
        <dbReference type="ARBA" id="ARBA00023066"/>
    </source>
</evidence>
<gene>
    <name evidence="5" type="ORF">Scep_019621</name>
</gene>
<comment type="similarity">
    <text evidence="2">Belongs to the eukaryotic AdoMetDC family.</text>
</comment>
<protein>
    <submittedName>
        <fullName evidence="5">Uncharacterized protein</fullName>
    </submittedName>
</protein>
<dbReference type="InterPro" id="IPR048283">
    <property type="entry name" value="AdoMetDC-like"/>
</dbReference>
<comment type="caution">
    <text evidence="5">The sequence shown here is derived from an EMBL/GenBank/DDBJ whole genome shotgun (WGS) entry which is preliminary data.</text>
</comment>
<name>A0AAP0NLJ3_9MAGN</name>
<dbReference type="AlphaFoldDB" id="A0AAP0NLJ3"/>
<dbReference type="Gene3D" id="3.60.90.10">
    <property type="entry name" value="S-adenosylmethionine decarboxylase"/>
    <property type="match status" value="1"/>
</dbReference>
<dbReference type="Pfam" id="PF01536">
    <property type="entry name" value="SAM_decarbox"/>
    <property type="match status" value="1"/>
</dbReference>
<accession>A0AAP0NLJ3</accession>